<proteinExistence type="predicted"/>
<dbReference type="AlphaFoldDB" id="A0A7C3UIZ3"/>
<comment type="caution">
    <text evidence="1">The sequence shown here is derived from an EMBL/GenBank/DDBJ whole genome shotgun (WGS) entry which is preliminary data.</text>
</comment>
<protein>
    <submittedName>
        <fullName evidence="1">Uncharacterized protein</fullName>
    </submittedName>
</protein>
<gene>
    <name evidence="1" type="ORF">ENX77_00185</name>
</gene>
<evidence type="ECO:0000313" key="1">
    <source>
        <dbReference type="EMBL" id="HGE65552.1"/>
    </source>
</evidence>
<accession>A0A7C3UIZ3</accession>
<organism evidence="1">
    <name type="scientific">Geoglobus ahangari</name>
    <dbReference type="NCBI Taxonomy" id="113653"/>
    <lineage>
        <taxon>Archaea</taxon>
        <taxon>Methanobacteriati</taxon>
        <taxon>Methanobacteriota</taxon>
        <taxon>Archaeoglobi</taxon>
        <taxon>Archaeoglobales</taxon>
        <taxon>Archaeoglobaceae</taxon>
        <taxon>Geoglobus</taxon>
    </lineage>
</organism>
<sequence>MGWKHGLSYIEVPEKEKVGFYGRDWAKRVPLNVVWRDFLEQRENLIKGGFSYMVMIYIPRIGLLPDQLEKYEASHSDKFEIISVDVERRLFTRHLITPSIVMNEFSKFLRERYGFDCNDFQVECFVSKSDEGSILELRFINIGTLAIRPDYFRLEGEFHSLQDYREEIKPRQEKVIRLTFKKELEGRKIVVTAWGELSSIIRVATVKATG</sequence>
<dbReference type="EMBL" id="DTPI01000003">
    <property type="protein sequence ID" value="HGE65552.1"/>
    <property type="molecule type" value="Genomic_DNA"/>
</dbReference>
<name>A0A7C3UIZ3_9EURY</name>
<reference evidence="1" key="1">
    <citation type="journal article" date="2020" name="mSystems">
        <title>Genome- and Community-Level Interaction Insights into Carbon Utilization and Element Cycling Functions of Hydrothermarchaeota in Hydrothermal Sediment.</title>
        <authorList>
            <person name="Zhou Z."/>
            <person name="Liu Y."/>
            <person name="Xu W."/>
            <person name="Pan J."/>
            <person name="Luo Z.H."/>
            <person name="Li M."/>
        </authorList>
    </citation>
    <scope>NUCLEOTIDE SEQUENCE [LARGE SCALE GENOMIC DNA]</scope>
    <source>
        <strain evidence="1">SpSt-97</strain>
    </source>
</reference>